<reference evidence="6 7" key="1">
    <citation type="journal article" date="2019" name="Emerg. Microbes Infect.">
        <title>Comprehensive subspecies identification of 175 nontuberculous mycobacteria species based on 7547 genomic profiles.</title>
        <authorList>
            <person name="Matsumoto Y."/>
            <person name="Kinjo T."/>
            <person name="Motooka D."/>
            <person name="Nabeya D."/>
            <person name="Jung N."/>
            <person name="Uechi K."/>
            <person name="Horii T."/>
            <person name="Iida T."/>
            <person name="Fujita J."/>
            <person name="Nakamura S."/>
        </authorList>
    </citation>
    <scope>NUCLEOTIDE SEQUENCE [LARGE SCALE GENOMIC DNA]</scope>
    <source>
        <strain evidence="6 7">JCM 30275</strain>
    </source>
</reference>
<organism evidence="6 7">
    <name type="scientific">Mycolicibacterium anyangense</name>
    <dbReference type="NCBI Taxonomy" id="1431246"/>
    <lineage>
        <taxon>Bacteria</taxon>
        <taxon>Bacillati</taxon>
        <taxon>Actinomycetota</taxon>
        <taxon>Actinomycetes</taxon>
        <taxon>Mycobacteriales</taxon>
        <taxon>Mycobacteriaceae</taxon>
        <taxon>Mycolicibacterium</taxon>
    </lineage>
</organism>
<dbReference type="Pfam" id="PF00440">
    <property type="entry name" value="TetR_N"/>
    <property type="match status" value="1"/>
</dbReference>
<dbReference type="InterPro" id="IPR009057">
    <property type="entry name" value="Homeodomain-like_sf"/>
</dbReference>
<dbReference type="Proteomes" id="UP000467249">
    <property type="component" value="Chromosome"/>
</dbReference>
<dbReference type="EMBL" id="AP022620">
    <property type="protein sequence ID" value="BBZ78818.1"/>
    <property type="molecule type" value="Genomic_DNA"/>
</dbReference>
<evidence type="ECO:0000256" key="1">
    <source>
        <dbReference type="ARBA" id="ARBA00023015"/>
    </source>
</evidence>
<dbReference type="RefSeq" id="WP_163805912.1">
    <property type="nucleotide sequence ID" value="NZ_AP022620.1"/>
</dbReference>
<gene>
    <name evidence="6" type="ORF">MANY_41550</name>
</gene>
<feature type="DNA-binding region" description="H-T-H motif" evidence="4">
    <location>
        <begin position="39"/>
        <end position="58"/>
    </location>
</feature>
<keyword evidence="2 4" id="KW-0238">DNA-binding</keyword>
<proteinExistence type="predicted"/>
<feature type="domain" description="HTH tetR-type" evidence="5">
    <location>
        <begin position="16"/>
        <end position="76"/>
    </location>
</feature>
<dbReference type="Gene3D" id="1.10.357.10">
    <property type="entry name" value="Tetracycline Repressor, domain 2"/>
    <property type="match status" value="1"/>
</dbReference>
<dbReference type="InterPro" id="IPR001647">
    <property type="entry name" value="HTH_TetR"/>
</dbReference>
<evidence type="ECO:0000313" key="7">
    <source>
        <dbReference type="Proteomes" id="UP000467249"/>
    </source>
</evidence>
<dbReference type="PANTHER" id="PTHR30055:SF234">
    <property type="entry name" value="HTH-TYPE TRANSCRIPTIONAL REGULATOR BETI"/>
    <property type="match status" value="1"/>
</dbReference>
<dbReference type="InterPro" id="IPR050109">
    <property type="entry name" value="HTH-type_TetR-like_transc_reg"/>
</dbReference>
<evidence type="ECO:0000256" key="2">
    <source>
        <dbReference type="ARBA" id="ARBA00023125"/>
    </source>
</evidence>
<dbReference type="SUPFAM" id="SSF46689">
    <property type="entry name" value="Homeodomain-like"/>
    <property type="match status" value="1"/>
</dbReference>
<dbReference type="PANTHER" id="PTHR30055">
    <property type="entry name" value="HTH-TYPE TRANSCRIPTIONAL REGULATOR RUTR"/>
    <property type="match status" value="1"/>
</dbReference>
<keyword evidence="3" id="KW-0804">Transcription</keyword>
<name>A0A6N4WE81_9MYCO</name>
<evidence type="ECO:0000256" key="3">
    <source>
        <dbReference type="ARBA" id="ARBA00023163"/>
    </source>
</evidence>
<dbReference type="PRINTS" id="PR00455">
    <property type="entry name" value="HTHTETR"/>
</dbReference>
<evidence type="ECO:0000259" key="5">
    <source>
        <dbReference type="PROSITE" id="PS50977"/>
    </source>
</evidence>
<protein>
    <submittedName>
        <fullName evidence="6">TetR family transcriptional regulator</fullName>
    </submittedName>
</protein>
<sequence>MTFDDADTIESTNDSSGERNRLIAAARQVMERNGWWGFKVENVLKQSGLSTRSFYRHFEKKSDLLMAVLDEELAELAVRLRRATAGAPTHTGKVRAYLTTTIDFAYSPDFADRSSLLASLWRELIDEYPEAIEHCTEKLIAPLSEIMVAGHDAGELESEDPLGDSRAVFYMLWSITADQAALGSRSTRAEVEDMALGFVTRAIGIRPN</sequence>
<dbReference type="KEGG" id="many:MANY_41550"/>
<dbReference type="GO" id="GO:0003700">
    <property type="term" value="F:DNA-binding transcription factor activity"/>
    <property type="evidence" value="ECO:0007669"/>
    <property type="project" value="TreeGrafter"/>
</dbReference>
<accession>A0A6N4WE81</accession>
<keyword evidence="7" id="KW-1185">Reference proteome</keyword>
<evidence type="ECO:0000256" key="4">
    <source>
        <dbReference type="PROSITE-ProRule" id="PRU00335"/>
    </source>
</evidence>
<dbReference type="AlphaFoldDB" id="A0A6N4WE81"/>
<keyword evidence="1" id="KW-0805">Transcription regulation</keyword>
<dbReference type="GO" id="GO:0000976">
    <property type="term" value="F:transcription cis-regulatory region binding"/>
    <property type="evidence" value="ECO:0007669"/>
    <property type="project" value="TreeGrafter"/>
</dbReference>
<dbReference type="PROSITE" id="PS50977">
    <property type="entry name" value="HTH_TETR_2"/>
    <property type="match status" value="1"/>
</dbReference>
<evidence type="ECO:0000313" key="6">
    <source>
        <dbReference type="EMBL" id="BBZ78818.1"/>
    </source>
</evidence>